<dbReference type="InterPro" id="IPR000866">
    <property type="entry name" value="AhpC/TSA"/>
</dbReference>
<dbReference type="PANTHER" id="PTHR42852">
    <property type="entry name" value="THIOL:DISULFIDE INTERCHANGE PROTEIN DSBE"/>
    <property type="match status" value="1"/>
</dbReference>
<dbReference type="PANTHER" id="PTHR42852:SF13">
    <property type="entry name" value="PROTEIN DIPZ"/>
    <property type="match status" value="1"/>
</dbReference>
<organism evidence="2">
    <name type="scientific">marine metagenome</name>
    <dbReference type="NCBI Taxonomy" id="408172"/>
    <lineage>
        <taxon>unclassified sequences</taxon>
        <taxon>metagenomes</taxon>
        <taxon>ecological metagenomes</taxon>
    </lineage>
</organism>
<dbReference type="Gene3D" id="1.10.620.20">
    <property type="entry name" value="Ribonucleotide Reductase, subunit A"/>
    <property type="match status" value="1"/>
</dbReference>
<dbReference type="EMBL" id="UINC01225727">
    <property type="protein sequence ID" value="SVE55921.1"/>
    <property type="molecule type" value="Genomic_DNA"/>
</dbReference>
<dbReference type="InterPro" id="IPR050553">
    <property type="entry name" value="Thioredoxin_ResA/DsbE_sf"/>
</dbReference>
<feature type="domain" description="Thioredoxin" evidence="1">
    <location>
        <begin position="83"/>
        <end position="218"/>
    </location>
</feature>
<reference evidence="2" key="1">
    <citation type="submission" date="2018-05" db="EMBL/GenBank/DDBJ databases">
        <authorList>
            <person name="Lanie J.A."/>
            <person name="Ng W.-L."/>
            <person name="Kazmierczak K.M."/>
            <person name="Andrzejewski T.M."/>
            <person name="Davidsen T.M."/>
            <person name="Wayne K.J."/>
            <person name="Tettelin H."/>
            <person name="Glass J.I."/>
            <person name="Rusch D."/>
            <person name="Podicherti R."/>
            <person name="Tsui H.-C.T."/>
            <person name="Winkler M.E."/>
        </authorList>
    </citation>
    <scope>NUCLEOTIDE SEQUENCE</scope>
</reference>
<dbReference type="PROSITE" id="PS51352">
    <property type="entry name" value="THIOREDOXIN_2"/>
    <property type="match status" value="1"/>
</dbReference>
<dbReference type="Pfam" id="PF00578">
    <property type="entry name" value="AhpC-TSA"/>
    <property type="match status" value="1"/>
</dbReference>
<dbReference type="Gene3D" id="3.40.30.10">
    <property type="entry name" value="Glutaredoxin"/>
    <property type="match status" value="1"/>
</dbReference>
<dbReference type="SUPFAM" id="SSF52833">
    <property type="entry name" value="Thioredoxin-like"/>
    <property type="match status" value="1"/>
</dbReference>
<dbReference type="InterPro" id="IPR013766">
    <property type="entry name" value="Thioredoxin_domain"/>
</dbReference>
<proteinExistence type="predicted"/>
<accession>A0A383EGP2</accession>
<dbReference type="AlphaFoldDB" id="A0A383EGP2"/>
<dbReference type="GO" id="GO:0016491">
    <property type="term" value="F:oxidoreductase activity"/>
    <property type="evidence" value="ECO:0007669"/>
    <property type="project" value="InterPro"/>
</dbReference>
<dbReference type="GO" id="GO:0016209">
    <property type="term" value="F:antioxidant activity"/>
    <property type="evidence" value="ECO:0007669"/>
    <property type="project" value="InterPro"/>
</dbReference>
<dbReference type="InterPro" id="IPR012348">
    <property type="entry name" value="RNR-like"/>
</dbReference>
<feature type="non-terminal residue" evidence="2">
    <location>
        <position position="218"/>
    </location>
</feature>
<sequence>MKALIAGLTASLLFAGGAFAQDGPVNTNCPVKGKPAKSNITTEHDGKQVAFCCFLCKRKFEKNPETYAVNIKGGTSKASGDKAVVGQRAPNFTLKDTDGEEVSLSDFAGKMVVLQWINKDCPVCRRVMEKGLTAKMLGDLKGLDENFVWLAIDTTHYMKPADTAAYLKKHGMSGKGLMDPSGSVGRIYGAKTTPHLYVIDTKGVLRYSGAINDDRRGR</sequence>
<gene>
    <name evidence="2" type="ORF">METZ01_LOCUS508775</name>
</gene>
<dbReference type="InterPro" id="IPR009078">
    <property type="entry name" value="Ferritin-like_SF"/>
</dbReference>
<evidence type="ECO:0000313" key="2">
    <source>
        <dbReference type="EMBL" id="SVE55921.1"/>
    </source>
</evidence>
<evidence type="ECO:0000259" key="1">
    <source>
        <dbReference type="PROSITE" id="PS51352"/>
    </source>
</evidence>
<name>A0A383EGP2_9ZZZZ</name>
<dbReference type="InterPro" id="IPR036249">
    <property type="entry name" value="Thioredoxin-like_sf"/>
</dbReference>
<dbReference type="SUPFAM" id="SSF47240">
    <property type="entry name" value="Ferritin-like"/>
    <property type="match status" value="1"/>
</dbReference>
<protein>
    <recommendedName>
        <fullName evidence="1">Thioredoxin domain-containing protein</fullName>
    </recommendedName>
</protein>